<protein>
    <recommendedName>
        <fullName evidence="3">Transmembrane protein</fullName>
    </recommendedName>
</protein>
<feature type="chain" id="PRO_5002644748" description="Transmembrane protein" evidence="1">
    <location>
        <begin position="23"/>
        <end position="51"/>
    </location>
</feature>
<dbReference type="AlphaFoldDB" id="A2Q3A9"/>
<gene>
    <name evidence="2" type="ORF">MtrDRAFT_AC155880g6v2</name>
</gene>
<evidence type="ECO:0000256" key="1">
    <source>
        <dbReference type="SAM" id="SignalP"/>
    </source>
</evidence>
<keyword evidence="1" id="KW-0732">Signal</keyword>
<evidence type="ECO:0008006" key="3">
    <source>
        <dbReference type="Google" id="ProtNLM"/>
    </source>
</evidence>
<dbReference type="EMBL" id="AC155880">
    <property type="protein sequence ID" value="ABN08109.1"/>
    <property type="molecule type" value="Genomic_DNA"/>
</dbReference>
<reference evidence="2" key="1">
    <citation type="submission" date="2005-04" db="EMBL/GenBank/DDBJ databases">
        <authorList>
            <person name="Town C.D."/>
        </authorList>
    </citation>
    <scope>NUCLEOTIDE SEQUENCE</scope>
</reference>
<organism evidence="2">
    <name type="scientific">Medicago truncatula</name>
    <name type="common">Barrel medic</name>
    <name type="synonym">Medicago tribuloides</name>
    <dbReference type="NCBI Taxonomy" id="3880"/>
    <lineage>
        <taxon>Eukaryota</taxon>
        <taxon>Viridiplantae</taxon>
        <taxon>Streptophyta</taxon>
        <taxon>Embryophyta</taxon>
        <taxon>Tracheophyta</taxon>
        <taxon>Spermatophyta</taxon>
        <taxon>Magnoliopsida</taxon>
        <taxon>eudicotyledons</taxon>
        <taxon>Gunneridae</taxon>
        <taxon>Pentapetalae</taxon>
        <taxon>rosids</taxon>
        <taxon>fabids</taxon>
        <taxon>Fabales</taxon>
        <taxon>Fabaceae</taxon>
        <taxon>Papilionoideae</taxon>
        <taxon>50 kb inversion clade</taxon>
        <taxon>NPAAA clade</taxon>
        <taxon>Hologalegina</taxon>
        <taxon>IRL clade</taxon>
        <taxon>Trifolieae</taxon>
        <taxon>Medicago</taxon>
    </lineage>
</organism>
<feature type="signal peptide" evidence="1">
    <location>
        <begin position="1"/>
        <end position="22"/>
    </location>
</feature>
<proteinExistence type="predicted"/>
<evidence type="ECO:0000313" key="2">
    <source>
        <dbReference type="EMBL" id="ABN08109.1"/>
    </source>
</evidence>
<sequence>MGVNVNVRILCVCVVLFMAIEAMGVHQTAPMDQFLDMGIRTLGKPKNKYKK</sequence>
<name>A2Q3A9_MEDTR</name>
<accession>A2Q3A9</accession>
<reference evidence="2" key="2">
    <citation type="submission" date="2007-03" db="EMBL/GenBank/DDBJ databases">
        <authorList>
            <consortium name="The International Medicago Genome Annotation Group"/>
        </authorList>
    </citation>
    <scope>NUCLEOTIDE SEQUENCE</scope>
</reference>